<evidence type="ECO:0000313" key="6">
    <source>
        <dbReference type="Proteomes" id="UP000717364"/>
    </source>
</evidence>
<protein>
    <submittedName>
        <fullName evidence="5">DUF642 domain-containing protein</fullName>
    </submittedName>
</protein>
<name>A0A947DIC1_9CYAN</name>
<dbReference type="InterPro" id="IPR008979">
    <property type="entry name" value="Galactose-bd-like_sf"/>
</dbReference>
<dbReference type="SUPFAM" id="SSF117074">
    <property type="entry name" value="Hypothetical protein PA1324"/>
    <property type="match status" value="2"/>
</dbReference>
<evidence type="ECO:0000256" key="3">
    <source>
        <dbReference type="ARBA" id="ARBA00022729"/>
    </source>
</evidence>
<dbReference type="PANTHER" id="PTHR39431">
    <property type="entry name" value="FRPA/C-RELATED PROTEIN"/>
    <property type="match status" value="1"/>
</dbReference>
<dbReference type="Gene3D" id="2.60.120.260">
    <property type="entry name" value="Galactose-binding domain-like"/>
    <property type="match status" value="1"/>
</dbReference>
<dbReference type="EMBL" id="JADOES010000039">
    <property type="protein sequence ID" value="MBT9317164.1"/>
    <property type="molecule type" value="Genomic_DNA"/>
</dbReference>
<feature type="domain" description="SD-repeat containing protein B" evidence="4">
    <location>
        <begin position="210"/>
        <end position="327"/>
    </location>
</feature>
<dbReference type="PROSITE" id="PS00018">
    <property type="entry name" value="EF_HAND_1"/>
    <property type="match status" value="1"/>
</dbReference>
<reference evidence="5" key="2">
    <citation type="journal article" date="2021" name="Mar. Drugs">
        <title>Genome Reduction and Secondary Metabolism of the Marine Sponge-Associated Cyanobacterium Leptothoe.</title>
        <authorList>
            <person name="Konstantinou D."/>
            <person name="Popin R.V."/>
            <person name="Fewer D.P."/>
            <person name="Sivonen K."/>
            <person name="Gkelis S."/>
        </authorList>
    </citation>
    <scope>NUCLEOTIDE SEQUENCE</scope>
    <source>
        <strain evidence="5">TAU-MAC 1115</strain>
    </source>
</reference>
<evidence type="ECO:0000256" key="2">
    <source>
        <dbReference type="ARBA" id="ARBA00022525"/>
    </source>
</evidence>
<evidence type="ECO:0000256" key="1">
    <source>
        <dbReference type="ARBA" id="ARBA00004613"/>
    </source>
</evidence>
<keyword evidence="3" id="KW-0732">Signal</keyword>
<sequence length="977" mass="104928">MTIQALSASLPDRITIKTVNFFHNQFDDPTDTRTFDLILEDGGALNGTYDGFCIDADRGLDISYDENYDGVIDPSEYTSRSYSAQVYSSYETLPDEVDIEQPDNMDLVNWVLNQDFTNQASANGSGNYTWADIQKAMWALLDDESSSAYVGPEGDHWQQARINEIVAAAQANGEGFVPDYGQKMAIILVPEDNGDLIPDAQVVIAAVELAKLGDKVFFDADNDGIQDAGEQGVANVTVNLLADLDGDGTIENDEIVETKQTDANGNYDFTVVAGDYKVQFEAPEGQEFTAANAGNDALDSDADTTTGITDVISLTPGEYDATIDAGLVALPSASLGDRVWYDTDGDGIQDDNEQGVEGVKVTLTGGGADGVIGNADDTNVSTTTDLNGFYLFDNLNAGEEYKVTFSHLPNGYEFTKANAAQITGEEVIFDTSFESAAKNTAFVSGSLEGWQSTDGYIEIHSTSNSADGHNHIELNDDAIDYYNDARNIYRDIDTEAGKQYTLTFQYAARPGFSADVNSMEVRLDGDTLLAVAEDGAGSNGYNWKNYTVTFEGDGSTKQLEFLSTGTALAYGRGARLDDIKLVASMGSNDDTIDSDADPTNGMTHIVTLAAGEHNSTLDAGIVAQPVTTGEILGAECIKEGNTGSYQIKLDGIVTQDTYVTINIDNGTAKQADGYQLETIKSLSNPYTHNVQWGEKGQLYTANTYDRYYAAHYWNGTHWFSGDLNQLPVGAHNLTDDFEVAGAQGDKLVVKVAAGSDTSESFDISALKEIQLGKMFSGQTSTEGTESFSLNIEKIGDQEVYTGEKQIYIKDNYAVYSPISFDLNGDGIQTVSIDQGVMFDMLNTGTAVNTGWLSGEDGFLAIDNNGDGLISSRAELFGGGVGEGFAKLESFDSNGDGLVNESDDMFADLRLWQDSNENGVTDSGELVSLTTAGITDLVTDYVDVFSTDAAGNVHGEHSSAKRNGSTIDMVDVYFQVAV</sequence>
<gene>
    <name evidence="5" type="ORF">IXB50_17205</name>
</gene>
<dbReference type="InterPro" id="IPR013783">
    <property type="entry name" value="Ig-like_fold"/>
</dbReference>
<reference evidence="5" key="1">
    <citation type="submission" date="2020-11" db="EMBL/GenBank/DDBJ databases">
        <authorList>
            <person name="Konstantinou D."/>
            <person name="Gkelis S."/>
            <person name="Popin R."/>
            <person name="Fewer D."/>
            <person name="Sivonen K."/>
        </authorList>
    </citation>
    <scope>NUCLEOTIDE SEQUENCE</scope>
    <source>
        <strain evidence="5">TAU-MAC 1115</strain>
    </source>
</reference>
<evidence type="ECO:0000259" key="4">
    <source>
        <dbReference type="Pfam" id="PF17210"/>
    </source>
</evidence>
<dbReference type="AlphaFoldDB" id="A0A947DIC1"/>
<dbReference type="GO" id="GO:0005576">
    <property type="term" value="C:extracellular region"/>
    <property type="evidence" value="ECO:0007669"/>
    <property type="project" value="UniProtKB-SubCell"/>
</dbReference>
<dbReference type="SUPFAM" id="SSF49785">
    <property type="entry name" value="Galactose-binding domain-like"/>
    <property type="match status" value="1"/>
</dbReference>
<dbReference type="Gene3D" id="2.60.40.10">
    <property type="entry name" value="Immunoglobulins"/>
    <property type="match status" value="2"/>
</dbReference>
<keyword evidence="6" id="KW-1185">Reference proteome</keyword>
<proteinExistence type="predicted"/>
<evidence type="ECO:0000313" key="5">
    <source>
        <dbReference type="EMBL" id="MBT9317164.1"/>
    </source>
</evidence>
<feature type="domain" description="SD-repeat containing protein B" evidence="4">
    <location>
        <begin position="333"/>
        <end position="421"/>
    </location>
</feature>
<dbReference type="InterPro" id="IPR018247">
    <property type="entry name" value="EF_Hand_1_Ca_BS"/>
</dbReference>
<comment type="subcellular location">
    <subcellularLocation>
        <location evidence="1">Secreted</location>
    </subcellularLocation>
</comment>
<comment type="caution">
    <text evidence="5">The sequence shown here is derived from an EMBL/GenBank/DDBJ whole genome shotgun (WGS) entry which is preliminary data.</text>
</comment>
<dbReference type="Pfam" id="PF17210">
    <property type="entry name" value="SdrD_B"/>
    <property type="match status" value="2"/>
</dbReference>
<dbReference type="RefSeq" id="WP_215610231.1">
    <property type="nucleotide sequence ID" value="NZ_JADOES010000039.1"/>
</dbReference>
<dbReference type="InterPro" id="IPR033764">
    <property type="entry name" value="Sdr_B"/>
</dbReference>
<keyword evidence="2" id="KW-0964">Secreted</keyword>
<organism evidence="5 6">
    <name type="scientific">Leptothoe spongobia TAU-MAC 1115</name>
    <dbReference type="NCBI Taxonomy" id="1967444"/>
    <lineage>
        <taxon>Bacteria</taxon>
        <taxon>Bacillati</taxon>
        <taxon>Cyanobacteriota</taxon>
        <taxon>Cyanophyceae</taxon>
        <taxon>Nodosilineales</taxon>
        <taxon>Cymatolegaceae</taxon>
        <taxon>Leptothoe</taxon>
        <taxon>Leptothoe spongobia</taxon>
    </lineage>
</organism>
<dbReference type="Proteomes" id="UP000717364">
    <property type="component" value="Unassembled WGS sequence"/>
</dbReference>
<dbReference type="PANTHER" id="PTHR39431:SF1">
    <property type="entry name" value="FRPA_C-RELATED PROTEIN"/>
    <property type="match status" value="1"/>
</dbReference>
<accession>A0A947DIC1</accession>